<dbReference type="RefSeq" id="WP_076364587.1">
    <property type="nucleotide sequence ID" value="NZ_FTOM01000002.1"/>
</dbReference>
<keyword evidence="1" id="KW-1133">Transmembrane helix</keyword>
<reference evidence="3" key="1">
    <citation type="submission" date="2017-01" db="EMBL/GenBank/DDBJ databases">
        <authorList>
            <person name="Varghese N."/>
            <person name="Submissions S."/>
        </authorList>
    </citation>
    <scope>NUCLEOTIDE SEQUENCE [LARGE SCALE GENOMIC DNA]</scope>
    <source>
        <strain evidence="3">DSM 18714</strain>
    </source>
</reference>
<dbReference type="Proteomes" id="UP000186098">
    <property type="component" value="Unassembled WGS sequence"/>
</dbReference>
<protein>
    <submittedName>
        <fullName evidence="2">Uncharacterized protein</fullName>
    </submittedName>
</protein>
<accession>A0A1N7L7Q1</accession>
<dbReference type="OrthoDB" id="7875737at2"/>
<keyword evidence="3" id="KW-1185">Reference proteome</keyword>
<feature type="transmembrane region" description="Helical" evidence="1">
    <location>
        <begin position="47"/>
        <end position="70"/>
    </location>
</feature>
<feature type="transmembrane region" description="Helical" evidence="1">
    <location>
        <begin position="6"/>
        <end position="27"/>
    </location>
</feature>
<dbReference type="STRING" id="407234.SAMN05421795_102661"/>
<keyword evidence="1" id="KW-0472">Membrane</keyword>
<name>A0A1N7L7Q1_9RHOB</name>
<evidence type="ECO:0000313" key="2">
    <source>
        <dbReference type="EMBL" id="SIS69869.1"/>
    </source>
</evidence>
<dbReference type="EMBL" id="FTOM01000002">
    <property type="protein sequence ID" value="SIS69869.1"/>
    <property type="molecule type" value="Genomic_DNA"/>
</dbReference>
<dbReference type="AlphaFoldDB" id="A0A1N7L7Q1"/>
<gene>
    <name evidence="2" type="ORF">SAMN05421795_102661</name>
</gene>
<keyword evidence="1" id="KW-0812">Transmembrane</keyword>
<organism evidence="2 3">
    <name type="scientific">Phaeovulum vinaykumarii</name>
    <dbReference type="NCBI Taxonomy" id="407234"/>
    <lineage>
        <taxon>Bacteria</taxon>
        <taxon>Pseudomonadati</taxon>
        <taxon>Pseudomonadota</taxon>
        <taxon>Alphaproteobacteria</taxon>
        <taxon>Rhodobacterales</taxon>
        <taxon>Paracoccaceae</taxon>
        <taxon>Phaeovulum</taxon>
    </lineage>
</organism>
<evidence type="ECO:0000313" key="3">
    <source>
        <dbReference type="Proteomes" id="UP000186098"/>
    </source>
</evidence>
<proteinExistence type="predicted"/>
<sequence length="71" mass="7360">MDMLIWVGTAVSGLGLLGILISVVAVLRLRRKALPDAEMRAAMGRLVALNIGAMFVSVLGLMGVVVGILLG</sequence>
<evidence type="ECO:0000256" key="1">
    <source>
        <dbReference type="SAM" id="Phobius"/>
    </source>
</evidence>